<dbReference type="OrthoDB" id="282207at2"/>
<proteinExistence type="predicted"/>
<organism evidence="1 2">
    <name type="scientific">Coraliomargarita akajimensis (strain DSM 45221 / IAM 15411 / JCM 23193 / KCTC 12865 / 04OKA010-24)</name>
    <dbReference type="NCBI Taxonomy" id="583355"/>
    <lineage>
        <taxon>Bacteria</taxon>
        <taxon>Pseudomonadati</taxon>
        <taxon>Verrucomicrobiota</taxon>
        <taxon>Opitutia</taxon>
        <taxon>Puniceicoccales</taxon>
        <taxon>Coraliomargaritaceae</taxon>
        <taxon>Coraliomargarita</taxon>
    </lineage>
</organism>
<dbReference type="Pfam" id="PF02585">
    <property type="entry name" value="PIG-L"/>
    <property type="match status" value="1"/>
</dbReference>
<sequence>MTDTVAQPDLFIPDGAVSAEAYARCSHLGIGAHQDDLEFMAFHGISTCYQDDGLWFGGITCTNGAGSARSGQYADYSDEQMQAVRADEQRQAATIGEYSFVNQLALKSEQVKNPELRATLVQQLEPLLLMSQPEVIYTHNPADKHATHVGVFLAALEAIRRMPPYSRPKKLYGCEVWRDLDWLSEADKIALDVSGHPDLAERLHACFDSQIAGGKNYGEAVIGRSKANATFHDSHAVDTIDKLWFAMDLTPLVEDDTLSIREFVEAKIDRFRASVREALSS</sequence>
<dbReference type="KEGG" id="caa:Caka_2010"/>
<keyword evidence="2" id="KW-1185">Reference proteome</keyword>
<evidence type="ECO:0000313" key="2">
    <source>
        <dbReference type="Proteomes" id="UP000000925"/>
    </source>
</evidence>
<name>D5EL92_CORAD</name>
<dbReference type="Gene3D" id="3.40.50.10320">
    <property type="entry name" value="LmbE-like"/>
    <property type="match status" value="1"/>
</dbReference>
<accession>D5EL92</accession>
<dbReference type="eggNOG" id="COG2120">
    <property type="taxonomic scope" value="Bacteria"/>
</dbReference>
<dbReference type="EMBL" id="CP001998">
    <property type="protein sequence ID" value="ADE55028.1"/>
    <property type="molecule type" value="Genomic_DNA"/>
</dbReference>
<dbReference type="SUPFAM" id="SSF102588">
    <property type="entry name" value="LmbE-like"/>
    <property type="match status" value="1"/>
</dbReference>
<gene>
    <name evidence="1" type="ordered locus">Caka_2010</name>
</gene>
<dbReference type="InterPro" id="IPR024078">
    <property type="entry name" value="LmbE-like_dom_sf"/>
</dbReference>
<dbReference type="Proteomes" id="UP000000925">
    <property type="component" value="Chromosome"/>
</dbReference>
<evidence type="ECO:0000313" key="1">
    <source>
        <dbReference type="EMBL" id="ADE55028.1"/>
    </source>
</evidence>
<reference evidence="1 2" key="1">
    <citation type="journal article" date="2010" name="Stand. Genomic Sci.">
        <title>Complete genome sequence of Coraliomargarita akajimensis type strain (04OKA010-24).</title>
        <authorList>
            <person name="Mavromatis K."/>
            <person name="Abt B."/>
            <person name="Brambilla E."/>
            <person name="Lapidus A."/>
            <person name="Copeland A."/>
            <person name="Deshpande S."/>
            <person name="Nolan M."/>
            <person name="Lucas S."/>
            <person name="Tice H."/>
            <person name="Cheng J.F."/>
            <person name="Han C."/>
            <person name="Detter J.C."/>
            <person name="Woyke T."/>
            <person name="Goodwin L."/>
            <person name="Pitluck S."/>
            <person name="Held B."/>
            <person name="Brettin T."/>
            <person name="Tapia R."/>
            <person name="Ivanova N."/>
            <person name="Mikhailova N."/>
            <person name="Pati A."/>
            <person name="Liolios K."/>
            <person name="Chen A."/>
            <person name="Palaniappan K."/>
            <person name="Land M."/>
            <person name="Hauser L."/>
            <person name="Chang Y.J."/>
            <person name="Jeffries C.D."/>
            <person name="Rohde M."/>
            <person name="Goker M."/>
            <person name="Bristow J."/>
            <person name="Eisen J.A."/>
            <person name="Markowitz V."/>
            <person name="Hugenholtz P."/>
            <person name="Klenk H.P."/>
            <person name="Kyrpides N.C."/>
        </authorList>
    </citation>
    <scope>NUCLEOTIDE SEQUENCE [LARGE SCALE GENOMIC DNA]</scope>
    <source>
        <strain evidence="2">DSM 45221 / IAM 15411 / JCM 23193 / KCTC 12865</strain>
    </source>
</reference>
<dbReference type="InterPro" id="IPR003737">
    <property type="entry name" value="GlcNAc_PI_deacetylase-related"/>
</dbReference>
<dbReference type="RefSeq" id="WP_013043750.1">
    <property type="nucleotide sequence ID" value="NC_014008.1"/>
</dbReference>
<dbReference type="AlphaFoldDB" id="D5EL92"/>
<protein>
    <submittedName>
        <fullName evidence="1">LmbE family protein</fullName>
    </submittedName>
</protein>
<dbReference type="HOGENOM" id="CLU_968543_0_0_0"/>